<accession>A0A9Q5NC24</accession>
<evidence type="ECO:0000256" key="7">
    <source>
        <dbReference type="ARBA" id="ARBA00022741"/>
    </source>
</evidence>
<dbReference type="PANTHER" id="PTHR24093:SF369">
    <property type="entry name" value="CALCIUM-TRANSPORTING ATPASE"/>
    <property type="match status" value="1"/>
</dbReference>
<feature type="compositionally biased region" description="Basic and acidic residues" evidence="18">
    <location>
        <begin position="64"/>
        <end position="77"/>
    </location>
</feature>
<dbReference type="Gene3D" id="3.40.50.1000">
    <property type="entry name" value="HAD superfamily/HAD-like"/>
    <property type="match status" value="1"/>
</dbReference>
<proteinExistence type="inferred from homology"/>
<feature type="compositionally biased region" description="Polar residues" evidence="18">
    <location>
        <begin position="209"/>
        <end position="218"/>
    </location>
</feature>
<evidence type="ECO:0000256" key="14">
    <source>
        <dbReference type="ARBA" id="ARBA00023136"/>
    </source>
</evidence>
<dbReference type="InterPro" id="IPR036412">
    <property type="entry name" value="HAD-like_sf"/>
</dbReference>
<feature type="region of interest" description="Disordered" evidence="18">
    <location>
        <begin position="339"/>
        <end position="368"/>
    </location>
</feature>
<dbReference type="InterPro" id="IPR001757">
    <property type="entry name" value="P_typ_ATPase"/>
</dbReference>
<keyword evidence="21" id="KW-1185">Reference proteome</keyword>
<feature type="transmembrane region" description="Helical" evidence="17">
    <location>
        <begin position="444"/>
        <end position="463"/>
    </location>
</feature>
<dbReference type="Pfam" id="PF00689">
    <property type="entry name" value="Cation_ATPase_C"/>
    <property type="match status" value="1"/>
</dbReference>
<dbReference type="SFLD" id="SFLDG00002">
    <property type="entry name" value="C1.7:_P-type_atpase_like"/>
    <property type="match status" value="1"/>
</dbReference>
<evidence type="ECO:0000256" key="11">
    <source>
        <dbReference type="ARBA" id="ARBA00022967"/>
    </source>
</evidence>
<comment type="similarity">
    <text evidence="15 17">Belongs to the cation transport ATPase (P-type) (TC 3.A.3) family.</text>
</comment>
<feature type="region of interest" description="Disordered" evidence="18">
    <location>
        <begin position="748"/>
        <end position="769"/>
    </location>
</feature>
<feature type="compositionally biased region" description="Low complexity" evidence="18">
    <location>
        <begin position="353"/>
        <end position="368"/>
    </location>
</feature>
<keyword evidence="11" id="KW-1278">Translocase</keyword>
<evidence type="ECO:0000256" key="4">
    <source>
        <dbReference type="ARBA" id="ARBA00022568"/>
    </source>
</evidence>
<dbReference type="PANTHER" id="PTHR24093">
    <property type="entry name" value="CATION TRANSPORTING ATPASE"/>
    <property type="match status" value="1"/>
</dbReference>
<dbReference type="SFLD" id="SFLDF00027">
    <property type="entry name" value="p-type_atpase"/>
    <property type="match status" value="1"/>
</dbReference>
<dbReference type="Pfam" id="PF13246">
    <property type="entry name" value="Cation_ATPase"/>
    <property type="match status" value="1"/>
</dbReference>
<dbReference type="InterPro" id="IPR023298">
    <property type="entry name" value="ATPase_P-typ_TM_dom_sf"/>
</dbReference>
<name>A0A9Q5NC24_SANBA</name>
<feature type="transmembrane region" description="Helical" evidence="17">
    <location>
        <begin position="615"/>
        <end position="638"/>
    </location>
</feature>
<dbReference type="InterPro" id="IPR006068">
    <property type="entry name" value="ATPase_P-typ_cation-transptr_C"/>
</dbReference>
<dbReference type="SUPFAM" id="SSF81653">
    <property type="entry name" value="Calcium ATPase, transduction domain A"/>
    <property type="match status" value="1"/>
</dbReference>
<dbReference type="FunFam" id="2.70.150.10:FF:000028">
    <property type="entry name" value="Calcium-transporting ATPase"/>
    <property type="match status" value="1"/>
</dbReference>
<evidence type="ECO:0000256" key="3">
    <source>
        <dbReference type="ARBA" id="ARBA00022554"/>
    </source>
</evidence>
<gene>
    <name evidence="20" type="ORF">A7U60_g1004</name>
</gene>
<feature type="compositionally biased region" description="Basic and acidic residues" evidence="18">
    <location>
        <begin position="754"/>
        <end position="769"/>
    </location>
</feature>
<dbReference type="InterPro" id="IPR044492">
    <property type="entry name" value="P_typ_ATPase_HD_dom"/>
</dbReference>
<dbReference type="InterPro" id="IPR008250">
    <property type="entry name" value="ATPase_P-typ_transduc_dom_A_sf"/>
</dbReference>
<dbReference type="Gene3D" id="1.20.1110.10">
    <property type="entry name" value="Calcium-transporting ATPase, transmembrane domain"/>
    <property type="match status" value="1"/>
</dbReference>
<comment type="catalytic activity">
    <reaction evidence="16 17">
        <text>Ca(2+)(in) + ATP + H2O = Ca(2+)(out) + ADP + phosphate + H(+)</text>
        <dbReference type="Rhea" id="RHEA:18105"/>
        <dbReference type="ChEBI" id="CHEBI:15377"/>
        <dbReference type="ChEBI" id="CHEBI:15378"/>
        <dbReference type="ChEBI" id="CHEBI:29108"/>
        <dbReference type="ChEBI" id="CHEBI:30616"/>
        <dbReference type="ChEBI" id="CHEBI:43474"/>
        <dbReference type="ChEBI" id="CHEBI:456216"/>
        <dbReference type="EC" id="7.2.2.10"/>
    </reaction>
</comment>
<evidence type="ECO:0000256" key="1">
    <source>
        <dbReference type="ARBA" id="ARBA00004128"/>
    </source>
</evidence>
<dbReference type="PRINTS" id="PR00120">
    <property type="entry name" value="HATPASE"/>
</dbReference>
<keyword evidence="9 17" id="KW-0067">ATP-binding</keyword>
<feature type="compositionally biased region" description="Polar residues" evidence="18">
    <location>
        <begin position="1"/>
        <end position="22"/>
    </location>
</feature>
<dbReference type="GO" id="GO:0005886">
    <property type="term" value="C:plasma membrane"/>
    <property type="evidence" value="ECO:0007669"/>
    <property type="project" value="TreeGrafter"/>
</dbReference>
<dbReference type="SFLD" id="SFLDS00003">
    <property type="entry name" value="Haloacid_Dehalogenase"/>
    <property type="match status" value="1"/>
</dbReference>
<protein>
    <recommendedName>
        <fullName evidence="17">Calcium-transporting ATPase</fullName>
        <ecNumber evidence="17">7.2.2.10</ecNumber>
    </recommendedName>
</protein>
<keyword evidence="5 17" id="KW-0812">Transmembrane</keyword>
<evidence type="ECO:0000313" key="21">
    <source>
        <dbReference type="Proteomes" id="UP000757232"/>
    </source>
</evidence>
<dbReference type="SUPFAM" id="SSF81665">
    <property type="entry name" value="Calcium ATPase, transmembrane domain M"/>
    <property type="match status" value="1"/>
</dbReference>
<dbReference type="OrthoDB" id="3352408at2759"/>
<feature type="compositionally biased region" description="Basic and acidic residues" evidence="18">
    <location>
        <begin position="279"/>
        <end position="292"/>
    </location>
</feature>
<keyword evidence="14 17" id="KW-0472">Membrane</keyword>
<feature type="transmembrane region" description="Helical" evidence="17">
    <location>
        <begin position="1210"/>
        <end position="1231"/>
    </location>
</feature>
<feature type="transmembrane region" description="Helical" evidence="17">
    <location>
        <begin position="1165"/>
        <end position="1190"/>
    </location>
</feature>
<keyword evidence="13 17" id="KW-0406">Ion transport</keyword>
<feature type="compositionally biased region" description="Polar residues" evidence="18">
    <location>
        <begin position="191"/>
        <end position="202"/>
    </location>
</feature>
<dbReference type="GO" id="GO:0016887">
    <property type="term" value="F:ATP hydrolysis activity"/>
    <property type="evidence" value="ECO:0007669"/>
    <property type="project" value="InterPro"/>
</dbReference>
<keyword evidence="2 17" id="KW-0813">Transport</keyword>
<dbReference type="Pfam" id="PF00122">
    <property type="entry name" value="E1-E2_ATPase"/>
    <property type="match status" value="1"/>
</dbReference>
<sequence>MSSSRGANSSDGDNATGLNSIPTIDVVGVDDDEEHPNPHNDVHNSESNSQDQHSQALRGTGAPDVRETGYAREEHDAASQSVPQILTGDATPPASAGASPTSPTQSQPQGILLDVPSGSTRARSGSASGNSVSFSLHSRSASPSPSRPDDASFLTTPPSPTLSTHSTPSSVGPFATSLALRDNKPDAHDNGLNSLQLLSPNTPHMRKNSAATFTSTLAGSEGEPGSPSSPTGQLGVHHSLDGYPSSHQSHSRRTSITIAAPATPHVYDENASPTKTKKVSGEEEPKDLENGKSKISLSDDDESMLDTGPFPKELTPLTLAKLVDPKSIPSLEALGGIEGITKGLGTDPRRGLSASSSDDSPPSSTFTASVEERQRIYGHNLLPARRSKSLLELMWIALKDKVLVLLSIAAVISFALGMFQDFGTPRETYSCGNGETCTEAPVDWIEGVAIMVAVFIVVIVGSLNDWQKEKQFKTLNEKKEDRTVKVIRDGNERVINTKELVVGDVALLEPGEIIPCDGVFLQGHNVKCDESGITGESDAIKKLSYAECIAQEASGHLSAHTDCFVISGSKVLEGVGSYVVIAVGVKSFNGRIMMALRTDNDQTPLQLKLNRLAELIAKLGSAAGLLLFTALLIRFFVQLGTNDPARTANEKGLAFVDILIISVTLVVVAVPEGLPLAVTLALAFATKRMTQENLLVRVLGSCETMANANVVCTDKTGTLTQNSMTVVAGSVGIHAKFVQRLLENAARSNVGEEPGLHETPEQKERRRKHPDDFAIDQSELNSVLNPALRKCFNEAICINSTAFEDIDEKTGEKLFVGSKTETALLKFAKDLGWSDYHTTRQNAEVVQVIPFSSERKAMGVVVKVRDGLWRLYVKGASEILSKKCTRHVVVARPGEEFKETEKDEVETKDIDAISKDNISRTIIFYANQTLRTIALCYRDLDSWPPKNMEVSDADEVPYEALADDMTLIGITGIEDPLREGVTEAVAQCFRAGVQVKMCTGDNVLTARSIALQCGIFTPGGIIMEGPAFRELNDREMLEVVPRLQVLARSSPEDKKILVEKLKECGEIVGVTGDGTNDGPALKTAHVGFSMGIAGTEVAKEASDIILMDDNFASIVKAIMWGRCVNDAVRKFLQFQISVNITAVIITFVTAVASEEEQSALTAVQLLWINIIMDTFAALALATDPATPALLDRKPDRKTAPLFTVDMYKQIFGQSMYQTIIVLVFHFLGNIIFDFQSDPNNESVQIDNDSKLSTLVFNAFVFAQIFNSINSRRIDNKKNVFEGILRNYYFMGITLLEIGIQILIVFVGGNAFSVTSISGKFWGISLALGFCSLPIGFLIRCIPNPPVAKFFYKIHLLRDPDAPLPTSRPNADAADTIWNNPAINLLNETLSTFSSIRGGRARANSLVSKSRSARLEEAGVRLPNIMTMVPTIVASSIGGGWKPDKEGSLSDPAGSDPSRSSAALWEGKVQLHPDTSRDDPAYRKWGQNLAHVDTSKQDNSVQPNI</sequence>
<dbReference type="Pfam" id="PF00690">
    <property type="entry name" value="Cation_ATPase_N"/>
    <property type="match status" value="1"/>
</dbReference>
<feature type="transmembrane region" description="Helical" evidence="17">
    <location>
        <begin position="402"/>
        <end position="419"/>
    </location>
</feature>
<evidence type="ECO:0000256" key="6">
    <source>
        <dbReference type="ARBA" id="ARBA00022723"/>
    </source>
</evidence>
<comment type="function">
    <text evidence="17">Catalyzes the hydrolysis of ATP coupled with the transport of calcium.</text>
</comment>
<comment type="caution">
    <text evidence="20">The sequence shown here is derived from an EMBL/GenBank/DDBJ whole genome shotgun (WGS) entry which is preliminary data.</text>
</comment>
<evidence type="ECO:0000256" key="18">
    <source>
        <dbReference type="SAM" id="MobiDB-lite"/>
    </source>
</evidence>
<dbReference type="NCBIfam" id="TIGR01517">
    <property type="entry name" value="ATPase-IIB_Ca"/>
    <property type="match status" value="1"/>
</dbReference>
<feature type="region of interest" description="Disordered" evidence="18">
    <location>
        <begin position="1438"/>
        <end position="1504"/>
    </location>
</feature>
<feature type="compositionally biased region" description="Low complexity" evidence="18">
    <location>
        <begin position="87"/>
        <end position="106"/>
    </location>
</feature>
<reference evidence="20" key="1">
    <citation type="submission" date="2016-06" db="EMBL/GenBank/DDBJ databases">
        <title>Draft Genome sequence of the fungus Inonotus baumii.</title>
        <authorList>
            <person name="Zhu H."/>
            <person name="Lin W."/>
        </authorList>
    </citation>
    <scope>NUCLEOTIDE SEQUENCE</scope>
    <source>
        <strain evidence="20">821</strain>
    </source>
</reference>
<feature type="compositionally biased region" description="Polar residues" evidence="18">
    <location>
        <begin position="45"/>
        <end position="57"/>
    </location>
</feature>
<dbReference type="InterPro" id="IPR023214">
    <property type="entry name" value="HAD_sf"/>
</dbReference>
<dbReference type="Gene3D" id="2.70.150.10">
    <property type="entry name" value="Calcium-transporting ATPase, cytoplasmic transduction domain A"/>
    <property type="match status" value="1"/>
</dbReference>
<dbReference type="PROSITE" id="PS00154">
    <property type="entry name" value="ATPASE_E1_E2"/>
    <property type="match status" value="1"/>
</dbReference>
<feature type="compositionally biased region" description="Low complexity" evidence="18">
    <location>
        <begin position="219"/>
        <end position="230"/>
    </location>
</feature>
<feature type="domain" description="Cation-transporting P-type ATPase N-terminal" evidence="19">
    <location>
        <begin position="333"/>
        <end position="418"/>
    </location>
</feature>
<feature type="compositionally biased region" description="Basic and acidic residues" evidence="18">
    <location>
        <begin position="1468"/>
        <end position="1481"/>
    </location>
</feature>
<dbReference type="GO" id="GO:0006874">
    <property type="term" value="P:intracellular calcium ion homeostasis"/>
    <property type="evidence" value="ECO:0007669"/>
    <property type="project" value="TreeGrafter"/>
</dbReference>
<evidence type="ECO:0000259" key="19">
    <source>
        <dbReference type="SMART" id="SM00831"/>
    </source>
</evidence>
<dbReference type="SUPFAM" id="SSF81660">
    <property type="entry name" value="Metal cation-transporting ATPase, ATP-binding domain N"/>
    <property type="match status" value="1"/>
</dbReference>
<dbReference type="GO" id="GO:0046872">
    <property type="term" value="F:metal ion binding"/>
    <property type="evidence" value="ECO:0007669"/>
    <property type="project" value="UniProtKB-KW"/>
</dbReference>
<evidence type="ECO:0000313" key="20">
    <source>
        <dbReference type="EMBL" id="OCB91726.1"/>
    </source>
</evidence>
<evidence type="ECO:0000256" key="5">
    <source>
        <dbReference type="ARBA" id="ARBA00022692"/>
    </source>
</evidence>
<feature type="transmembrane region" description="Helical" evidence="17">
    <location>
        <begin position="658"/>
        <end position="685"/>
    </location>
</feature>
<dbReference type="FunFam" id="3.40.50.1000:FF:000018">
    <property type="entry name" value="Calcium-transporting ATPase"/>
    <property type="match status" value="1"/>
</dbReference>
<keyword evidence="3" id="KW-0926">Vacuole</keyword>
<dbReference type="GO" id="GO:0005388">
    <property type="term" value="F:P-type calcium transporter activity"/>
    <property type="evidence" value="ECO:0007669"/>
    <property type="project" value="UniProtKB-EC"/>
</dbReference>
<keyword evidence="12 17" id="KW-1133">Transmembrane helix</keyword>
<dbReference type="GO" id="GO:0005774">
    <property type="term" value="C:vacuolar membrane"/>
    <property type="evidence" value="ECO:0007669"/>
    <property type="project" value="UniProtKB-SubCell"/>
</dbReference>
<dbReference type="FunFam" id="1.20.1110.10:FF:000039">
    <property type="entry name" value="Calcium-transporting ATPase"/>
    <property type="match status" value="1"/>
</dbReference>
<evidence type="ECO:0000256" key="9">
    <source>
        <dbReference type="ARBA" id="ARBA00022840"/>
    </source>
</evidence>
<keyword evidence="7 17" id="KW-0547">Nucleotide-binding</keyword>
<evidence type="ECO:0000256" key="12">
    <source>
        <dbReference type="ARBA" id="ARBA00022989"/>
    </source>
</evidence>
<dbReference type="Proteomes" id="UP000757232">
    <property type="component" value="Unassembled WGS sequence"/>
</dbReference>
<evidence type="ECO:0000256" key="16">
    <source>
        <dbReference type="ARBA" id="ARBA00048694"/>
    </source>
</evidence>
<dbReference type="SUPFAM" id="SSF56784">
    <property type="entry name" value="HAD-like"/>
    <property type="match status" value="1"/>
</dbReference>
<keyword evidence="10" id="KW-0460">Magnesium</keyword>
<dbReference type="PRINTS" id="PR00119">
    <property type="entry name" value="CATATPASE"/>
</dbReference>
<dbReference type="EMBL" id="LNZH02000068">
    <property type="protein sequence ID" value="OCB91726.1"/>
    <property type="molecule type" value="Genomic_DNA"/>
</dbReference>
<dbReference type="FunFam" id="1.20.1110.10:FF:000002">
    <property type="entry name" value="Calcium-transporting ATPase"/>
    <property type="match status" value="1"/>
</dbReference>
<dbReference type="GO" id="GO:0005524">
    <property type="term" value="F:ATP binding"/>
    <property type="evidence" value="ECO:0007669"/>
    <property type="project" value="UniProtKB-KW"/>
</dbReference>
<keyword evidence="6" id="KW-0479">Metal-binding</keyword>
<feature type="region of interest" description="Disordered" evidence="18">
    <location>
        <begin position="1"/>
        <end position="310"/>
    </location>
</feature>
<feature type="compositionally biased region" description="Basic and acidic residues" evidence="18">
    <location>
        <begin position="35"/>
        <end position="44"/>
    </location>
</feature>
<feature type="transmembrane region" description="Helical" evidence="17">
    <location>
        <begin position="1131"/>
        <end position="1153"/>
    </location>
</feature>
<dbReference type="SMART" id="SM00831">
    <property type="entry name" value="Cation_ATPase_N"/>
    <property type="match status" value="1"/>
</dbReference>
<feature type="compositionally biased region" description="Low complexity" evidence="18">
    <location>
        <begin position="117"/>
        <end position="144"/>
    </location>
</feature>
<comment type="subcellular location">
    <subcellularLocation>
        <location evidence="17">Membrane</location>
        <topology evidence="17">Multi-pass membrane protein</topology>
    </subcellularLocation>
    <subcellularLocation>
        <location evidence="1">Vacuole membrane</location>
        <topology evidence="1">Multi-pass membrane protein</topology>
    </subcellularLocation>
</comment>
<dbReference type="CDD" id="cd02081">
    <property type="entry name" value="P-type_ATPase_Ca_PMCA-like"/>
    <property type="match status" value="1"/>
</dbReference>
<feature type="transmembrane region" description="Helical" evidence="17">
    <location>
        <begin position="1251"/>
        <end position="1268"/>
    </location>
</feature>
<feature type="compositionally biased region" description="Low complexity" evidence="18">
    <location>
        <begin position="151"/>
        <end position="170"/>
    </location>
</feature>
<evidence type="ECO:0000256" key="15">
    <source>
        <dbReference type="ARBA" id="ARBA00038148"/>
    </source>
</evidence>
<keyword evidence="8 17" id="KW-0106">Calcium</keyword>
<dbReference type="InterPro" id="IPR004014">
    <property type="entry name" value="ATPase_P-typ_cation-transptr_N"/>
</dbReference>
<dbReference type="EC" id="7.2.2.10" evidence="17"/>
<dbReference type="InterPro" id="IPR006408">
    <property type="entry name" value="P-type_ATPase_IIB"/>
</dbReference>
<evidence type="ECO:0000256" key="8">
    <source>
        <dbReference type="ARBA" id="ARBA00022837"/>
    </source>
</evidence>
<organism evidence="20 21">
    <name type="scientific">Sanghuangporus baumii</name>
    <name type="common">Phellinus baumii</name>
    <dbReference type="NCBI Taxonomy" id="108892"/>
    <lineage>
        <taxon>Eukaryota</taxon>
        <taxon>Fungi</taxon>
        <taxon>Dikarya</taxon>
        <taxon>Basidiomycota</taxon>
        <taxon>Agaricomycotina</taxon>
        <taxon>Agaricomycetes</taxon>
        <taxon>Hymenochaetales</taxon>
        <taxon>Hymenochaetaceae</taxon>
        <taxon>Sanghuangporus</taxon>
    </lineage>
</organism>
<dbReference type="NCBIfam" id="TIGR01494">
    <property type="entry name" value="ATPase_P-type"/>
    <property type="match status" value="3"/>
</dbReference>
<evidence type="ECO:0000256" key="13">
    <source>
        <dbReference type="ARBA" id="ARBA00023065"/>
    </source>
</evidence>
<evidence type="ECO:0000256" key="2">
    <source>
        <dbReference type="ARBA" id="ARBA00022448"/>
    </source>
</evidence>
<evidence type="ECO:0000256" key="17">
    <source>
        <dbReference type="RuleBase" id="RU361146"/>
    </source>
</evidence>
<dbReference type="InterPro" id="IPR059000">
    <property type="entry name" value="ATPase_P-type_domA"/>
</dbReference>
<keyword evidence="4 17" id="KW-0109">Calcium transport</keyword>
<dbReference type="Gene3D" id="3.40.1110.10">
    <property type="entry name" value="Calcium-transporting ATPase, cytoplasmic domain N"/>
    <property type="match status" value="1"/>
</dbReference>
<dbReference type="InterPro" id="IPR018303">
    <property type="entry name" value="ATPase_P-typ_P_site"/>
</dbReference>
<dbReference type="InterPro" id="IPR023299">
    <property type="entry name" value="ATPase_P-typ_cyto_dom_N"/>
</dbReference>
<dbReference type="FunFam" id="3.40.1110.10:FF:000031">
    <property type="entry name" value="Calcium-transporting ATPase"/>
    <property type="match status" value="1"/>
</dbReference>
<feature type="transmembrane region" description="Helical" evidence="17">
    <location>
        <begin position="1288"/>
        <end position="1308"/>
    </location>
</feature>
<evidence type="ECO:0000256" key="10">
    <source>
        <dbReference type="ARBA" id="ARBA00022842"/>
    </source>
</evidence>
<feature type="transmembrane region" description="Helical" evidence="17">
    <location>
        <begin position="1320"/>
        <end position="1338"/>
    </location>
</feature>